<dbReference type="SUPFAM" id="SSF53756">
    <property type="entry name" value="UDP-Glycosyltransferase/glycogen phosphorylase"/>
    <property type="match status" value="1"/>
</dbReference>
<dbReference type="RefSeq" id="WP_093448707.1">
    <property type="nucleotide sequence ID" value="NZ_FNZG01000002.1"/>
</dbReference>
<accession>A0A1I1GZB9</accession>
<evidence type="ECO:0000313" key="3">
    <source>
        <dbReference type="Proteomes" id="UP000231644"/>
    </source>
</evidence>
<dbReference type="PANTHER" id="PTHR12526">
    <property type="entry name" value="GLYCOSYLTRANSFERASE"/>
    <property type="match status" value="1"/>
</dbReference>
<keyword evidence="3" id="KW-1185">Reference proteome</keyword>
<evidence type="ECO:0000259" key="1">
    <source>
        <dbReference type="Pfam" id="PF13439"/>
    </source>
</evidence>
<proteinExistence type="predicted"/>
<name>A0A1I1GZB9_9RHOB</name>
<evidence type="ECO:0000313" key="2">
    <source>
        <dbReference type="EMBL" id="SFC17209.1"/>
    </source>
</evidence>
<organism evidence="2 3">
    <name type="scientific">Pseudooceanicola nitratireducens</name>
    <dbReference type="NCBI Taxonomy" id="517719"/>
    <lineage>
        <taxon>Bacteria</taxon>
        <taxon>Pseudomonadati</taxon>
        <taxon>Pseudomonadota</taxon>
        <taxon>Alphaproteobacteria</taxon>
        <taxon>Rhodobacterales</taxon>
        <taxon>Paracoccaceae</taxon>
        <taxon>Pseudooceanicola</taxon>
    </lineage>
</organism>
<dbReference type="OrthoDB" id="529131at2"/>
<dbReference type="Pfam" id="PF13692">
    <property type="entry name" value="Glyco_trans_1_4"/>
    <property type="match status" value="1"/>
</dbReference>
<dbReference type="EMBL" id="FOLX01000001">
    <property type="protein sequence ID" value="SFC17209.1"/>
    <property type="molecule type" value="Genomic_DNA"/>
</dbReference>
<dbReference type="STRING" id="517719.SAMN05421762_0063"/>
<feature type="domain" description="Glycosyltransferase subfamily 4-like N-terminal" evidence="1">
    <location>
        <begin position="31"/>
        <end position="149"/>
    </location>
</feature>
<keyword evidence="2" id="KW-0808">Transferase</keyword>
<dbReference type="Proteomes" id="UP000231644">
    <property type="component" value="Unassembled WGS sequence"/>
</dbReference>
<dbReference type="InterPro" id="IPR028098">
    <property type="entry name" value="Glyco_trans_4-like_N"/>
</dbReference>
<dbReference type="AlphaFoldDB" id="A0A1I1GZB9"/>
<reference evidence="2 3" key="1">
    <citation type="submission" date="2016-10" db="EMBL/GenBank/DDBJ databases">
        <authorList>
            <person name="de Groot N.N."/>
        </authorList>
    </citation>
    <scope>NUCLEOTIDE SEQUENCE [LARGE SCALE GENOMIC DNA]</scope>
    <source>
        <strain evidence="2 3">DSM 29619</strain>
    </source>
</reference>
<dbReference type="Pfam" id="PF13439">
    <property type="entry name" value="Glyco_transf_4"/>
    <property type="match status" value="1"/>
</dbReference>
<dbReference type="GO" id="GO:0016757">
    <property type="term" value="F:glycosyltransferase activity"/>
    <property type="evidence" value="ECO:0007669"/>
    <property type="project" value="UniProtKB-ARBA"/>
</dbReference>
<sequence>MLKIAHLIDDTTAGGVTRYLDFLRQDPRLGRQADHQVIEVKRNRPGGVPADADIIVSHLAVSWAGLPGMIALRARHTGTPMVHVEHSYSEGFAALNVTSRTRFQCLLRSTYSLFDRVVAVSDAQAGWLARNGLARVDTLDVIPPMVDLTALEDIAAPEGPVRKIAAIGRLDRQKGFDMLIRAFRLVEDPDLTLTFFGEGDARDELLALAEGDSRIRFAGFAVNPAAAYAGSDLVVMPSRWEPYGLVAAEANVAGRRVLMSCVDGLQDQAPRGNPIVGEPTVAAWADALTRIAGRPAALAQRPTAASLRNETITGWERLLDVLTNQPAEATAQTA</sequence>
<protein>
    <submittedName>
        <fullName evidence="2">Glycosyltransferase involved in cell wall bisynthesis</fullName>
    </submittedName>
</protein>
<gene>
    <name evidence="2" type="ORF">SAMN05421762_0063</name>
</gene>
<dbReference type="Gene3D" id="3.40.50.2000">
    <property type="entry name" value="Glycogen Phosphorylase B"/>
    <property type="match status" value="2"/>
</dbReference>